<sequence>MGMIGTRGSSRRLAAGLLSLGMGMGALAGCGGGDESAAPSAPEPSATGPNTTTAATTTSAAPAWTTSATPTSTPVLPPPYVDHVEWVDTAVGPSLQIYPTPSGRRTENLRGADIAWAEVVRLAPDGDTPGMRAQFDCHWDFARLVEPDKPSWNIEPGRPVVTDDVMIAARCNPGFAEE</sequence>
<dbReference type="Proteomes" id="UP001347146">
    <property type="component" value="Unassembled WGS sequence"/>
</dbReference>
<evidence type="ECO:0000313" key="4">
    <source>
        <dbReference type="Proteomes" id="UP001347146"/>
    </source>
</evidence>
<feature type="compositionally biased region" description="Low complexity" evidence="1">
    <location>
        <begin position="35"/>
        <end position="74"/>
    </location>
</feature>
<reference evidence="3 4" key="1">
    <citation type="submission" date="2024-01" db="EMBL/GenBank/DDBJ databases">
        <title>Draft genome sequence of Gordonia sp. LSe1-13.</title>
        <authorList>
            <person name="Suphannarot A."/>
            <person name="Mingma R."/>
        </authorList>
    </citation>
    <scope>NUCLEOTIDE SEQUENCE [LARGE SCALE GENOMIC DNA]</scope>
    <source>
        <strain evidence="3 4">LSe1-13</strain>
    </source>
</reference>
<evidence type="ECO:0000256" key="1">
    <source>
        <dbReference type="SAM" id="MobiDB-lite"/>
    </source>
</evidence>
<evidence type="ECO:0000313" key="3">
    <source>
        <dbReference type="EMBL" id="MEE3853148.1"/>
    </source>
</evidence>
<accession>A0ABU7MJY1</accession>
<organism evidence="3 4">
    <name type="scientific">Gordonia sesuvii</name>
    <dbReference type="NCBI Taxonomy" id="3116777"/>
    <lineage>
        <taxon>Bacteria</taxon>
        <taxon>Bacillati</taxon>
        <taxon>Actinomycetota</taxon>
        <taxon>Actinomycetes</taxon>
        <taxon>Mycobacteriales</taxon>
        <taxon>Gordoniaceae</taxon>
        <taxon>Gordonia</taxon>
    </lineage>
</organism>
<evidence type="ECO:0000256" key="2">
    <source>
        <dbReference type="SAM" id="SignalP"/>
    </source>
</evidence>
<keyword evidence="2" id="KW-0732">Signal</keyword>
<name>A0ABU7MJY1_9ACTN</name>
<feature type="chain" id="PRO_5046355374" evidence="2">
    <location>
        <begin position="29"/>
        <end position="178"/>
    </location>
</feature>
<protein>
    <submittedName>
        <fullName evidence="3">DUF2599 domain-containing protein</fullName>
    </submittedName>
</protein>
<proteinExistence type="predicted"/>
<dbReference type="PROSITE" id="PS51257">
    <property type="entry name" value="PROKAR_LIPOPROTEIN"/>
    <property type="match status" value="1"/>
</dbReference>
<keyword evidence="4" id="KW-1185">Reference proteome</keyword>
<dbReference type="Pfam" id="PF10783">
    <property type="entry name" value="DUF2599"/>
    <property type="match status" value="1"/>
</dbReference>
<feature type="signal peptide" evidence="2">
    <location>
        <begin position="1"/>
        <end position="28"/>
    </location>
</feature>
<gene>
    <name evidence="3" type="ORF">VZC37_22615</name>
</gene>
<dbReference type="EMBL" id="JAZDUF010000009">
    <property type="protein sequence ID" value="MEE3853148.1"/>
    <property type="molecule type" value="Genomic_DNA"/>
</dbReference>
<dbReference type="InterPro" id="IPR019719">
    <property type="entry name" value="DUF2599"/>
</dbReference>
<comment type="caution">
    <text evidence="3">The sequence shown here is derived from an EMBL/GenBank/DDBJ whole genome shotgun (WGS) entry which is preliminary data.</text>
</comment>
<feature type="region of interest" description="Disordered" evidence="1">
    <location>
        <begin position="31"/>
        <end position="76"/>
    </location>
</feature>